<keyword evidence="13" id="KW-1185">Reference proteome</keyword>
<dbReference type="SUPFAM" id="SSF51230">
    <property type="entry name" value="Single hybrid motif"/>
    <property type="match status" value="1"/>
</dbReference>
<evidence type="ECO:0000256" key="4">
    <source>
        <dbReference type="ARBA" id="ARBA00022679"/>
    </source>
</evidence>
<evidence type="ECO:0000256" key="7">
    <source>
        <dbReference type="ARBA" id="ARBA00025211"/>
    </source>
</evidence>
<dbReference type="PROSITE" id="PS51826">
    <property type="entry name" value="PSBD"/>
    <property type="match status" value="1"/>
</dbReference>
<accession>A0ABY5DLB8</accession>
<dbReference type="Pfam" id="PF00198">
    <property type="entry name" value="2-oxoacid_dh"/>
    <property type="match status" value="1"/>
</dbReference>
<dbReference type="InterPro" id="IPR003016">
    <property type="entry name" value="2-oxoA_DH_lipoyl-BS"/>
</dbReference>
<dbReference type="PROSITE" id="PS00189">
    <property type="entry name" value="LIPOYL"/>
    <property type="match status" value="1"/>
</dbReference>
<dbReference type="Gene3D" id="3.30.559.10">
    <property type="entry name" value="Chloramphenicol acetyltransferase-like domain"/>
    <property type="match status" value="1"/>
</dbReference>
<evidence type="ECO:0000313" key="12">
    <source>
        <dbReference type="EMBL" id="UTC24758.1"/>
    </source>
</evidence>
<comment type="function">
    <text evidence="7">The pyruvate dehydrogenase complex catalyzes the overall conversion of pyruvate to acetyl-CoA and CO(2). It contains multiple copies of three enzymatic components: pyruvate dehydrogenase (E1), dihydrolipoamide acetyltransferase (E2) and lipoamide dehydrogenase (E3).</text>
</comment>
<comment type="catalytic activity">
    <reaction evidence="8">
        <text>N(6)-[(R)-dihydrolipoyl]-L-lysyl-[protein] + acetyl-CoA = N(6)-[(R)-S(8)-acetyldihydrolipoyl]-L-lysyl-[protein] + CoA</text>
        <dbReference type="Rhea" id="RHEA:17017"/>
        <dbReference type="Rhea" id="RHEA-COMP:10475"/>
        <dbReference type="Rhea" id="RHEA-COMP:10478"/>
        <dbReference type="ChEBI" id="CHEBI:57287"/>
        <dbReference type="ChEBI" id="CHEBI:57288"/>
        <dbReference type="ChEBI" id="CHEBI:83100"/>
        <dbReference type="ChEBI" id="CHEBI:83111"/>
        <dbReference type="EC" id="2.3.1.12"/>
    </reaction>
</comment>
<evidence type="ECO:0000256" key="8">
    <source>
        <dbReference type="ARBA" id="ARBA00048370"/>
    </source>
</evidence>
<dbReference type="Gene3D" id="4.10.320.10">
    <property type="entry name" value="E3-binding domain"/>
    <property type="match status" value="1"/>
</dbReference>
<dbReference type="InterPro" id="IPR050743">
    <property type="entry name" value="2-oxoacid_DH_E2_comp"/>
</dbReference>
<dbReference type="Gene3D" id="2.40.50.100">
    <property type="match status" value="1"/>
</dbReference>
<evidence type="ECO:0000313" key="13">
    <source>
        <dbReference type="Proteomes" id="UP001055955"/>
    </source>
</evidence>
<proteinExistence type="inferred from homology"/>
<feature type="domain" description="Peripheral subunit-binding (PSBD)" evidence="11">
    <location>
        <begin position="115"/>
        <end position="152"/>
    </location>
</feature>
<dbReference type="Pfam" id="PF00364">
    <property type="entry name" value="Biotin_lipoyl"/>
    <property type="match status" value="1"/>
</dbReference>
<evidence type="ECO:0000259" key="10">
    <source>
        <dbReference type="PROSITE" id="PS50968"/>
    </source>
</evidence>
<dbReference type="PROSITE" id="PS50968">
    <property type="entry name" value="BIOTINYL_LIPOYL"/>
    <property type="match status" value="1"/>
</dbReference>
<dbReference type="InterPro" id="IPR023213">
    <property type="entry name" value="CAT-like_dom_sf"/>
</dbReference>
<dbReference type="InterPro" id="IPR000089">
    <property type="entry name" value="Biotin_lipoyl"/>
</dbReference>
<evidence type="ECO:0000256" key="2">
    <source>
        <dbReference type="ARBA" id="ARBA00007317"/>
    </source>
</evidence>
<comment type="cofactor">
    <cofactor evidence="1 9">
        <name>(R)-lipoate</name>
        <dbReference type="ChEBI" id="CHEBI:83088"/>
    </cofactor>
</comment>
<evidence type="ECO:0000256" key="3">
    <source>
        <dbReference type="ARBA" id="ARBA00011484"/>
    </source>
</evidence>
<organism evidence="12 13">
    <name type="scientific">Candidatus Comchoanobacter bicostacola</name>
    <dbReference type="NCBI Taxonomy" id="2919598"/>
    <lineage>
        <taxon>Bacteria</taxon>
        <taxon>Pseudomonadati</taxon>
        <taxon>Pseudomonadota</taxon>
        <taxon>Gammaproteobacteria</taxon>
        <taxon>Candidatus Comchoanobacterales</taxon>
        <taxon>Candidatus Comchoanobacteraceae</taxon>
        <taxon>Candidatus Comchoanobacter</taxon>
    </lineage>
</organism>
<dbReference type="PANTHER" id="PTHR43178">
    <property type="entry name" value="DIHYDROLIPOAMIDE ACETYLTRANSFERASE COMPONENT OF PYRUVATE DEHYDROGENASE COMPLEX"/>
    <property type="match status" value="1"/>
</dbReference>
<dbReference type="InterPro" id="IPR036625">
    <property type="entry name" value="E3-bd_dom_sf"/>
</dbReference>
<dbReference type="EMBL" id="CP092900">
    <property type="protein sequence ID" value="UTC24758.1"/>
    <property type="molecule type" value="Genomic_DNA"/>
</dbReference>
<evidence type="ECO:0000256" key="9">
    <source>
        <dbReference type="RuleBase" id="RU003423"/>
    </source>
</evidence>
<evidence type="ECO:0000259" key="11">
    <source>
        <dbReference type="PROSITE" id="PS51826"/>
    </source>
</evidence>
<evidence type="ECO:0000256" key="5">
    <source>
        <dbReference type="ARBA" id="ARBA00022823"/>
    </source>
</evidence>
<feature type="domain" description="Lipoyl-binding" evidence="10">
    <location>
        <begin position="3"/>
        <end position="77"/>
    </location>
</feature>
<dbReference type="CDD" id="cd06849">
    <property type="entry name" value="lipoyl_domain"/>
    <property type="match status" value="1"/>
</dbReference>
<evidence type="ECO:0000256" key="6">
    <source>
        <dbReference type="ARBA" id="ARBA00023315"/>
    </source>
</evidence>
<keyword evidence="6 9" id="KW-0012">Acyltransferase</keyword>
<dbReference type="Pfam" id="PF02817">
    <property type="entry name" value="E3_binding"/>
    <property type="match status" value="1"/>
</dbReference>
<comment type="subunit">
    <text evidence="3">Forms a 24-polypeptide structural core with octahedral symmetry.</text>
</comment>
<evidence type="ECO:0000256" key="1">
    <source>
        <dbReference type="ARBA" id="ARBA00001938"/>
    </source>
</evidence>
<comment type="similarity">
    <text evidence="2 9">Belongs to the 2-oxoacid dehydrogenase family.</text>
</comment>
<sequence>MEEKTLVIPDLGGHASSRVIEVIVSPGDTVSEDQGLITLESDKASMEIPAEDHGVVHKVLVSVGDEVAVGDPFIIIQCVQEDNHKPVKEVAVQPKSVPEVIRKKELVVSQQGQIKAGPFVRRIAREMSINLDTVSGSGPSGQITVNDIKHFLQKNNAQISEIKVPLEAIGLVSDESMTRIQVLASNHLQSVWQQVPQVTQHHEVDITELDVLRAKHKAFCKQQGANLTILPIVMKVLGRLIPEHHAFNRIWAGDDKYWLRTTTHISFAVETPQGLCVPVVHNVNEKDIMVLAKEIHQLSDRARQNKLSKADIQGGSMSISSLGAIGGGHFTPIINAPECAILGIAKAQWKPTVVGKKIVPRYMMPVSLSYDHRLIDGAQAARMIVALQLNLESLVKDAGDELLAYI</sequence>
<keyword evidence="4 9" id="KW-0808">Transferase</keyword>
<dbReference type="EC" id="2.3.1.-" evidence="9"/>
<dbReference type="RefSeq" id="WP_258568547.1">
    <property type="nucleotide sequence ID" value="NZ_CP092900.1"/>
</dbReference>
<dbReference type="Proteomes" id="UP001055955">
    <property type="component" value="Chromosome"/>
</dbReference>
<keyword evidence="5 9" id="KW-0450">Lipoyl</keyword>
<dbReference type="InterPro" id="IPR011053">
    <property type="entry name" value="Single_hybrid_motif"/>
</dbReference>
<dbReference type="SUPFAM" id="SSF52777">
    <property type="entry name" value="CoA-dependent acyltransferases"/>
    <property type="match status" value="1"/>
</dbReference>
<name>A0ABY5DLB8_9GAMM</name>
<reference evidence="12 13" key="1">
    <citation type="journal article" date="2022" name="Nat. Microbiol.">
        <title>The microbiome of a bacterivorous marine choanoflagellate contains a resource-demanding obligate bacterial associate.</title>
        <authorList>
            <person name="Needham D.M."/>
            <person name="Poirier C."/>
            <person name="Bachy C."/>
            <person name="George E.E."/>
            <person name="Wilken S."/>
            <person name="Yung C.C.M."/>
            <person name="Limardo A.J."/>
            <person name="Morando M."/>
            <person name="Sudek L."/>
            <person name="Malmstrom R.R."/>
            <person name="Keeling P.J."/>
            <person name="Santoro A.E."/>
            <person name="Worden A.Z."/>
        </authorList>
    </citation>
    <scope>NUCLEOTIDE SEQUENCE [LARGE SCALE GENOMIC DNA]</scope>
    <source>
        <strain evidence="12 13">Comchoano-1</strain>
    </source>
</reference>
<dbReference type="PANTHER" id="PTHR43178:SF2">
    <property type="entry name" value="DIHYDROLIPOYLLYSINE-RESIDUE ACETYLTRANSFERASE COMPONENT OF PYRUVATE DEHYDROGENASE COMPLEX"/>
    <property type="match status" value="1"/>
</dbReference>
<gene>
    <name evidence="12" type="ORF">MMH89_01135</name>
</gene>
<dbReference type="SUPFAM" id="SSF47005">
    <property type="entry name" value="Peripheral subunit-binding domain of 2-oxo acid dehydrogenase complex"/>
    <property type="match status" value="1"/>
</dbReference>
<protein>
    <recommendedName>
        <fullName evidence="9">Dihydrolipoamide acetyltransferase component of pyruvate dehydrogenase complex</fullName>
        <ecNumber evidence="9">2.3.1.-</ecNumber>
    </recommendedName>
</protein>
<dbReference type="InterPro" id="IPR001078">
    <property type="entry name" value="2-oxoacid_DH_actylTfrase"/>
</dbReference>
<dbReference type="InterPro" id="IPR004167">
    <property type="entry name" value="PSBD"/>
</dbReference>